<evidence type="ECO:0000313" key="5">
    <source>
        <dbReference type="EMBL" id="PWN87212.1"/>
    </source>
</evidence>
<dbReference type="EMBL" id="KZ819641">
    <property type="protein sequence ID" value="PWN87212.1"/>
    <property type="molecule type" value="Genomic_DNA"/>
</dbReference>
<dbReference type="PANTHER" id="PTHR47706">
    <property type="entry name" value="NMRA-LIKE FAMILY PROTEIN"/>
    <property type="match status" value="1"/>
</dbReference>
<evidence type="ECO:0000313" key="6">
    <source>
        <dbReference type="Proteomes" id="UP000245768"/>
    </source>
</evidence>
<proteinExistence type="predicted"/>
<keyword evidence="3" id="KW-0812">Transmembrane</keyword>
<protein>
    <submittedName>
        <fullName evidence="5">NAD(P)-binding protein</fullName>
    </submittedName>
</protein>
<keyword evidence="2" id="KW-0560">Oxidoreductase</keyword>
<name>A0A316YDD4_9BASI</name>
<dbReference type="SUPFAM" id="SSF51735">
    <property type="entry name" value="NAD(P)-binding Rossmann-fold domains"/>
    <property type="match status" value="1"/>
</dbReference>
<dbReference type="GeneID" id="37045650"/>
<dbReference type="InParanoid" id="A0A316YDD4"/>
<reference evidence="5" key="1">
    <citation type="journal article" date="2018" name="Mol. Biol. Evol.">
        <title>Broad Genomic Sampling Reveals a Smut Pathogenic Ancestry of the Fungal Clade Ustilaginomycotina.</title>
        <authorList>
            <person name="Kijpornyongpan T."/>
            <person name="Mondo S.J."/>
            <person name="Barry K."/>
            <person name="Sandor L."/>
            <person name="Lee J."/>
            <person name="Lipzen A."/>
            <person name="Pangilinan J."/>
            <person name="LaButti K."/>
            <person name="Hainaut M."/>
            <person name="Henrissat B."/>
            <person name="Grigoriev I.V."/>
            <person name="Spatafora J.W."/>
            <person name="Aime M.C."/>
        </authorList>
    </citation>
    <scope>NUCLEOTIDE SEQUENCE [LARGE SCALE GENOMIC DNA]</scope>
    <source>
        <strain evidence="5">MCA 4198</strain>
    </source>
</reference>
<dbReference type="Pfam" id="PF05368">
    <property type="entry name" value="NmrA"/>
    <property type="match status" value="1"/>
</dbReference>
<dbReference type="OrthoDB" id="9974981at2759"/>
<evidence type="ECO:0000256" key="2">
    <source>
        <dbReference type="ARBA" id="ARBA00023002"/>
    </source>
</evidence>
<keyword evidence="1" id="KW-0521">NADP</keyword>
<dbReference type="Gene3D" id="3.40.50.720">
    <property type="entry name" value="NAD(P)-binding Rossmann-like Domain"/>
    <property type="match status" value="1"/>
</dbReference>
<accession>A0A316YDD4</accession>
<dbReference type="PANTHER" id="PTHR47706:SF9">
    <property type="entry name" value="NMRA-LIKE DOMAIN-CONTAINING PROTEIN-RELATED"/>
    <property type="match status" value="1"/>
</dbReference>
<dbReference type="Gene3D" id="3.90.25.10">
    <property type="entry name" value="UDP-galactose 4-epimerase, domain 1"/>
    <property type="match status" value="1"/>
</dbReference>
<dbReference type="InterPro" id="IPR036291">
    <property type="entry name" value="NAD(P)-bd_dom_sf"/>
</dbReference>
<evidence type="ECO:0000256" key="1">
    <source>
        <dbReference type="ARBA" id="ARBA00022857"/>
    </source>
</evidence>
<keyword evidence="3" id="KW-1133">Transmembrane helix</keyword>
<dbReference type="InterPro" id="IPR008030">
    <property type="entry name" value="NmrA-like"/>
</dbReference>
<dbReference type="STRING" id="215250.A0A316YDD4"/>
<organism evidence="5 6">
    <name type="scientific">Acaromyces ingoldii</name>
    <dbReference type="NCBI Taxonomy" id="215250"/>
    <lineage>
        <taxon>Eukaryota</taxon>
        <taxon>Fungi</taxon>
        <taxon>Dikarya</taxon>
        <taxon>Basidiomycota</taxon>
        <taxon>Ustilaginomycotina</taxon>
        <taxon>Exobasidiomycetes</taxon>
        <taxon>Exobasidiales</taxon>
        <taxon>Cryptobasidiaceae</taxon>
        <taxon>Acaromyces</taxon>
    </lineage>
</organism>
<dbReference type="GO" id="GO:0016491">
    <property type="term" value="F:oxidoreductase activity"/>
    <property type="evidence" value="ECO:0007669"/>
    <property type="project" value="UniProtKB-KW"/>
</dbReference>
<keyword evidence="3" id="KW-0472">Membrane</keyword>
<feature type="transmembrane region" description="Helical" evidence="3">
    <location>
        <begin position="143"/>
        <end position="161"/>
    </location>
</feature>
<keyword evidence="6" id="KW-1185">Reference proteome</keyword>
<evidence type="ECO:0000259" key="4">
    <source>
        <dbReference type="Pfam" id="PF05368"/>
    </source>
</evidence>
<feature type="domain" description="NmrA-like" evidence="4">
    <location>
        <begin position="8"/>
        <end position="231"/>
    </location>
</feature>
<gene>
    <name evidence="5" type="ORF">FA10DRAFT_281959</name>
</gene>
<dbReference type="InterPro" id="IPR051609">
    <property type="entry name" value="NmrA/Isoflavone_reductase-like"/>
</dbReference>
<dbReference type="Proteomes" id="UP000245768">
    <property type="component" value="Unassembled WGS sequence"/>
</dbReference>
<dbReference type="RefSeq" id="XP_025374410.1">
    <property type="nucleotide sequence ID" value="XM_025523734.1"/>
</dbReference>
<evidence type="ECO:0000256" key="3">
    <source>
        <dbReference type="SAM" id="Phobius"/>
    </source>
</evidence>
<sequence length="306" mass="33379">MTNAQRHQRFAVAGGTGQIGLPISQSLAAAGFQVTVLSRTAKPSSDKNIVYTAADYSDESALVEVLKGHDVVIDALAFTAILADQDLPKRLARATKKAGVKLFVPNDWSFDMERVAERNDIAVHPIANAELDYHKYLQNELKLPFLGIWTGIFTAYVPMLLSIDFDTHTASFVGKGDTPFISTGYGDIGRFVAAAFTNLAPSQLENRTLRVVSQLKSPNEILKELAGKLGSGEFKQDNMSIEEAKEKASNVDFSNMFESMLPWLKLVAETGNGGGENNDNALVHFEPKESIVDTILADRRAASDKQ</sequence>
<dbReference type="AlphaFoldDB" id="A0A316YDD4"/>